<comment type="caution">
    <text evidence="2">The sequence shown here is derived from an EMBL/GenBank/DDBJ whole genome shotgun (WGS) entry which is preliminary data.</text>
</comment>
<evidence type="ECO:0000313" key="3">
    <source>
        <dbReference type="Proteomes" id="UP000011657"/>
    </source>
</evidence>
<dbReference type="RefSeq" id="WP_008895417.1">
    <property type="nucleotide sequence ID" value="NZ_AOIS01000051.1"/>
</dbReference>
<dbReference type="OrthoDB" id="322138at2157"/>
<protein>
    <submittedName>
        <fullName evidence="2">Uncharacterized protein</fullName>
    </submittedName>
</protein>
<evidence type="ECO:0000313" key="2">
    <source>
        <dbReference type="EMBL" id="ELZ16489.1"/>
    </source>
</evidence>
<feature type="compositionally biased region" description="Basic and acidic residues" evidence="1">
    <location>
        <begin position="1"/>
        <end position="14"/>
    </location>
</feature>
<dbReference type="EMBL" id="AOIS01000051">
    <property type="protein sequence ID" value="ELZ16489.1"/>
    <property type="molecule type" value="Genomic_DNA"/>
</dbReference>
<dbReference type="AlphaFoldDB" id="M0C3L3"/>
<proteinExistence type="predicted"/>
<evidence type="ECO:0000256" key="1">
    <source>
        <dbReference type="SAM" id="MobiDB-lite"/>
    </source>
</evidence>
<keyword evidence="3" id="KW-1185">Reference proteome</keyword>
<feature type="region of interest" description="Disordered" evidence="1">
    <location>
        <begin position="1"/>
        <end position="29"/>
    </location>
</feature>
<dbReference type="eggNOG" id="arCOG14152">
    <property type="taxonomic scope" value="Archaea"/>
</dbReference>
<accession>M0C3L3</accession>
<gene>
    <name evidence="2" type="ORF">C477_15695</name>
</gene>
<organism evidence="2 3">
    <name type="scientific">Haloterrigena salina JCM 13891</name>
    <dbReference type="NCBI Taxonomy" id="1227488"/>
    <lineage>
        <taxon>Archaea</taxon>
        <taxon>Methanobacteriati</taxon>
        <taxon>Methanobacteriota</taxon>
        <taxon>Stenosarchaea group</taxon>
        <taxon>Halobacteria</taxon>
        <taxon>Halobacteriales</taxon>
        <taxon>Natrialbaceae</taxon>
        <taxon>Haloterrigena</taxon>
    </lineage>
</organism>
<reference evidence="2 3" key="1">
    <citation type="journal article" date="2014" name="PLoS Genet.">
        <title>Phylogenetically driven sequencing of extremely halophilic archaea reveals strategies for static and dynamic osmo-response.</title>
        <authorList>
            <person name="Becker E.A."/>
            <person name="Seitzer P.M."/>
            <person name="Tritt A."/>
            <person name="Larsen D."/>
            <person name="Krusor M."/>
            <person name="Yao A.I."/>
            <person name="Wu D."/>
            <person name="Madern D."/>
            <person name="Eisen J.A."/>
            <person name="Darling A.E."/>
            <person name="Facciotti M.T."/>
        </authorList>
    </citation>
    <scope>NUCLEOTIDE SEQUENCE [LARGE SCALE GENOMIC DNA]</scope>
    <source>
        <strain evidence="2 3">JCM 13891</strain>
    </source>
</reference>
<name>M0C3L3_9EURY</name>
<dbReference type="Proteomes" id="UP000011657">
    <property type="component" value="Unassembled WGS sequence"/>
</dbReference>
<dbReference type="STRING" id="1227488.C477_15695"/>
<sequence length="296" mass="32614">MAFAEPADRSEPTHAVRTRSRSGVSDWDDDGQLSVENRVVDVAMTYGDGVHLCLDRSLLERRAPGRLSTARERFERLPDDRRLFRTDSPEYRARLPEDAEAVRSCLALEPGDTDVWLARLHGIAALAVVTADSWLYRSVPHHAHIRELNADAADGLLADVAGELASIPGSGVVPTGALVAWSAAEYRYELTWNALRRRSPDGESDSWTAVDLDRLRGVRLVPERGEIRFRWGSQAETAASPFRRALASAVDRLTADPPTRVAVAGSETVAEIAAALRELRAQFGYEFAIDDRQSEG</sequence>
<dbReference type="PATRIC" id="fig|1227488.3.peg.3128"/>